<reference evidence="2" key="1">
    <citation type="submission" date="2025-08" db="UniProtKB">
        <authorList>
            <consortium name="RefSeq"/>
        </authorList>
    </citation>
    <scope>IDENTIFICATION</scope>
    <source>
        <tissue evidence="2">Blood</tissue>
    </source>
</reference>
<accession>A0ABM3PAU7</accession>
<protein>
    <submittedName>
        <fullName evidence="2">Protein HEATR9 isoform X2</fullName>
    </submittedName>
</protein>
<dbReference type="Proteomes" id="UP001652583">
    <property type="component" value="Chromosome E1"/>
</dbReference>
<dbReference type="InterPro" id="IPR016024">
    <property type="entry name" value="ARM-type_fold"/>
</dbReference>
<organism evidence="1 2">
    <name type="scientific">Acinonyx jubatus</name>
    <name type="common">Cheetah</name>
    <dbReference type="NCBI Taxonomy" id="32536"/>
    <lineage>
        <taxon>Eukaryota</taxon>
        <taxon>Metazoa</taxon>
        <taxon>Chordata</taxon>
        <taxon>Craniata</taxon>
        <taxon>Vertebrata</taxon>
        <taxon>Euteleostomi</taxon>
        <taxon>Mammalia</taxon>
        <taxon>Eutheria</taxon>
        <taxon>Laurasiatheria</taxon>
        <taxon>Carnivora</taxon>
        <taxon>Feliformia</taxon>
        <taxon>Felidae</taxon>
        <taxon>Felinae</taxon>
        <taxon>Acinonyx</taxon>
    </lineage>
</organism>
<dbReference type="PANTHER" id="PTHR38323">
    <property type="entry name" value="PROTEIN HEATR9"/>
    <property type="match status" value="1"/>
</dbReference>
<gene>
    <name evidence="2" type="primary">HEATR9</name>
</gene>
<dbReference type="SUPFAM" id="SSF48371">
    <property type="entry name" value="ARM repeat"/>
    <property type="match status" value="1"/>
</dbReference>
<dbReference type="InterPro" id="IPR052873">
    <property type="entry name" value="HEATR9"/>
</dbReference>
<name>A0ABM3PAU7_ACIJB</name>
<evidence type="ECO:0000313" key="1">
    <source>
        <dbReference type="Proteomes" id="UP001652583"/>
    </source>
</evidence>
<evidence type="ECO:0000313" key="2">
    <source>
        <dbReference type="RefSeq" id="XP_053068793.1"/>
    </source>
</evidence>
<keyword evidence="1" id="KW-1185">Reference proteome</keyword>
<dbReference type="GeneID" id="106980417"/>
<proteinExistence type="predicted"/>
<dbReference type="InterPro" id="IPR011989">
    <property type="entry name" value="ARM-like"/>
</dbReference>
<dbReference type="PANTHER" id="PTHR38323:SF1">
    <property type="entry name" value="PROTEIN HEATR9"/>
    <property type="match status" value="1"/>
</dbReference>
<sequence length="648" mass="73340">MAYEISADILDIATSMFKYPWLEYPERTKELRKAMAPVRLPLSRYQMPKEEFPPSPECWRQHPSKPLSVPYCYCKKPEVYTHWHTLCDKRQEREAEKMLRKMRDHPRQLKEGTPIQKFHLPMSKLTIQSQMGSKPSDPAGDPLKWQRLKVRDHGGRENGETPFVGVLTLGSHYPSALSPCLQNGGRKGKGTGLDEHLFEVLQLYLSLSSFPLAPLDGQELTKSLESPREPEQFYAAQALGCLGVSEQFVMEALWQVAQTGSEKVKSEACRSLALLGCLNKHVIQVLITQLKGQNEEERMDSLTRLRVALNSQAAVPKDKRTQVGDEEKLVPVLQMLIKKSSNEAAVEAALCLGFLRPCSKIAQEFLLQCLSQGSKTQRMKALRMLVKMMHVHSATVIRAILDQLCSSSVLEHRFEATQMLKTIGLEKIQAQGLEGFTFDLLWRKTYNEPFLAMRQAVAETVEELKMKPTMMNLVEAQLMNSNATARQEAVISLGVLGIHSPQVFHLLLDMLDAEKSQAVKNSLQETLTLLASTDPWIQNKLKNKVIFVYEAPKTNEEAEPTRFRKDLENPEELNIQDFQLAQLNPLFIAKSRATSDQQKKLSAQRESAFYLTSTFPTCFSKPKHKAQATGPWVPGIRKQLQILAKTSK</sequence>
<dbReference type="Gene3D" id="1.25.10.10">
    <property type="entry name" value="Leucine-rich Repeat Variant"/>
    <property type="match status" value="2"/>
</dbReference>
<dbReference type="RefSeq" id="XP_053068793.1">
    <property type="nucleotide sequence ID" value="XM_053212818.1"/>
</dbReference>